<dbReference type="InterPro" id="IPR010694">
    <property type="entry name" value="Uncharacterised_VirK"/>
</dbReference>
<feature type="region of interest" description="Disordered" evidence="1">
    <location>
        <begin position="1"/>
        <end position="27"/>
    </location>
</feature>
<dbReference type="Pfam" id="PF06903">
    <property type="entry name" value="VirK"/>
    <property type="match status" value="1"/>
</dbReference>
<dbReference type="Proteomes" id="UP000826462">
    <property type="component" value="Chromosome 2"/>
</dbReference>
<dbReference type="RefSeq" id="WP_219803503.1">
    <property type="nucleotide sequence ID" value="NZ_CP080096.1"/>
</dbReference>
<evidence type="ECO:0000313" key="2">
    <source>
        <dbReference type="EMBL" id="QYD73648.1"/>
    </source>
</evidence>
<name>A0ABX8UXA3_9BURK</name>
<gene>
    <name evidence="2" type="ORF">KZJ38_29010</name>
</gene>
<dbReference type="EMBL" id="CP080096">
    <property type="protein sequence ID" value="QYD73648.1"/>
    <property type="molecule type" value="Genomic_DNA"/>
</dbReference>
<proteinExistence type="predicted"/>
<evidence type="ECO:0000256" key="1">
    <source>
        <dbReference type="SAM" id="MobiDB-lite"/>
    </source>
</evidence>
<organism evidence="2 3">
    <name type="scientific">Paraburkholderia edwinii</name>
    <dbReference type="NCBI Taxonomy" id="2861782"/>
    <lineage>
        <taxon>Bacteria</taxon>
        <taxon>Pseudomonadati</taxon>
        <taxon>Pseudomonadota</taxon>
        <taxon>Betaproteobacteria</taxon>
        <taxon>Burkholderiales</taxon>
        <taxon>Burkholderiaceae</taxon>
        <taxon>Paraburkholderia</taxon>
    </lineage>
</organism>
<sequence length="181" mass="19004">MNGRQTAARQGSNNNGRSNRFNRSGRTAARARAAGAALLAALAVFGQSAHAAPAAADGALASYAAIEQALMDGHSVVNVRLEMSRCTSTEGNKPGPAIRGGVSIGSFLIPEGRYIAFIDEHQTLDPKNHPVTEYVRYHVMPDNTVTIDTAFAANGADTASSRGSYRCTINEGIRFIAAAAR</sequence>
<reference evidence="2 3" key="1">
    <citation type="submission" date="2021-07" db="EMBL/GenBank/DDBJ databases">
        <title>Paraburkholderia edwinii protects Aspergillus sp. from phenazines by acting as a toxin sponge.</title>
        <authorList>
            <person name="Dahlstrom K.M."/>
            <person name="Newman D.K."/>
        </authorList>
    </citation>
    <scope>NUCLEOTIDE SEQUENCE [LARGE SCALE GENOMIC DNA]</scope>
    <source>
        <strain evidence="2 3">Pe01</strain>
    </source>
</reference>
<protein>
    <submittedName>
        <fullName evidence="2">VirK family protein</fullName>
    </submittedName>
</protein>
<feature type="compositionally biased region" description="Low complexity" evidence="1">
    <location>
        <begin position="9"/>
        <end position="27"/>
    </location>
</feature>
<accession>A0ABX8UXA3</accession>
<keyword evidence="3" id="KW-1185">Reference proteome</keyword>
<evidence type="ECO:0000313" key="3">
    <source>
        <dbReference type="Proteomes" id="UP000826462"/>
    </source>
</evidence>